<dbReference type="Proteomes" id="UP000016930">
    <property type="component" value="Unassembled WGS sequence"/>
</dbReference>
<protein>
    <submittedName>
        <fullName evidence="1">Uncharacterized protein</fullName>
    </submittedName>
</protein>
<gene>
    <name evidence="1" type="ORF">CERSUDRAFT_101429</name>
</gene>
<dbReference type="AlphaFoldDB" id="M2QV52"/>
<accession>M2QV52</accession>
<reference evidence="1 2" key="1">
    <citation type="journal article" date="2012" name="Proc. Natl. Acad. Sci. U.S.A.">
        <title>Comparative genomics of Ceriporiopsis subvermispora and Phanerochaete chrysosporium provide insight into selective ligninolysis.</title>
        <authorList>
            <person name="Fernandez-Fueyo E."/>
            <person name="Ruiz-Duenas F.J."/>
            <person name="Ferreira P."/>
            <person name="Floudas D."/>
            <person name="Hibbett D.S."/>
            <person name="Canessa P."/>
            <person name="Larrondo L.F."/>
            <person name="James T.Y."/>
            <person name="Seelenfreund D."/>
            <person name="Lobos S."/>
            <person name="Polanco R."/>
            <person name="Tello M."/>
            <person name="Honda Y."/>
            <person name="Watanabe T."/>
            <person name="Watanabe T."/>
            <person name="Ryu J.S."/>
            <person name="Kubicek C.P."/>
            <person name="Schmoll M."/>
            <person name="Gaskell J."/>
            <person name="Hammel K.E."/>
            <person name="St John F.J."/>
            <person name="Vanden Wymelenberg A."/>
            <person name="Sabat G."/>
            <person name="Splinter BonDurant S."/>
            <person name="Syed K."/>
            <person name="Yadav J.S."/>
            <person name="Doddapaneni H."/>
            <person name="Subramanian V."/>
            <person name="Lavin J.L."/>
            <person name="Oguiza J.A."/>
            <person name="Perez G."/>
            <person name="Pisabarro A.G."/>
            <person name="Ramirez L."/>
            <person name="Santoyo F."/>
            <person name="Master E."/>
            <person name="Coutinho P.M."/>
            <person name="Henrissat B."/>
            <person name="Lombard V."/>
            <person name="Magnuson J.K."/>
            <person name="Kuees U."/>
            <person name="Hori C."/>
            <person name="Igarashi K."/>
            <person name="Samejima M."/>
            <person name="Held B.W."/>
            <person name="Barry K.W."/>
            <person name="LaButti K.M."/>
            <person name="Lapidus A."/>
            <person name="Lindquist E.A."/>
            <person name="Lucas S.M."/>
            <person name="Riley R."/>
            <person name="Salamov A.A."/>
            <person name="Hoffmeister D."/>
            <person name="Schwenk D."/>
            <person name="Hadar Y."/>
            <person name="Yarden O."/>
            <person name="de Vries R.P."/>
            <person name="Wiebenga A."/>
            <person name="Stenlid J."/>
            <person name="Eastwood D."/>
            <person name="Grigoriev I.V."/>
            <person name="Berka R.M."/>
            <person name="Blanchette R.A."/>
            <person name="Kersten P."/>
            <person name="Martinez A.T."/>
            <person name="Vicuna R."/>
            <person name="Cullen D."/>
        </authorList>
    </citation>
    <scope>NUCLEOTIDE SEQUENCE [LARGE SCALE GENOMIC DNA]</scope>
    <source>
        <strain evidence="1 2">B</strain>
    </source>
</reference>
<name>M2QV52_CERS8</name>
<dbReference type="HOGENOM" id="CLU_2084582_0_0_1"/>
<evidence type="ECO:0000313" key="2">
    <source>
        <dbReference type="Proteomes" id="UP000016930"/>
    </source>
</evidence>
<evidence type="ECO:0000313" key="1">
    <source>
        <dbReference type="EMBL" id="EMD30396.1"/>
    </source>
</evidence>
<dbReference type="EMBL" id="KB446202">
    <property type="protein sequence ID" value="EMD30396.1"/>
    <property type="molecule type" value="Genomic_DNA"/>
</dbReference>
<proteinExistence type="predicted"/>
<sequence>MSIAPVHMSSLCVLAYGDSTWDAATREMHHSHATLYNGGLKRYSTPTQLADQWHGKKLGSSHSPSFNNLMPIGWIEQPTSPLRWAQCWAVDHEGVYSHEQGRREAITGCFVRRRSRA</sequence>
<organism evidence="1 2">
    <name type="scientific">Ceriporiopsis subvermispora (strain B)</name>
    <name type="common">White-rot fungus</name>
    <name type="synonym">Gelatoporia subvermispora</name>
    <dbReference type="NCBI Taxonomy" id="914234"/>
    <lineage>
        <taxon>Eukaryota</taxon>
        <taxon>Fungi</taxon>
        <taxon>Dikarya</taxon>
        <taxon>Basidiomycota</taxon>
        <taxon>Agaricomycotina</taxon>
        <taxon>Agaricomycetes</taxon>
        <taxon>Polyporales</taxon>
        <taxon>Gelatoporiaceae</taxon>
        <taxon>Gelatoporia</taxon>
    </lineage>
</organism>
<keyword evidence="2" id="KW-1185">Reference proteome</keyword>